<evidence type="ECO:0000256" key="4">
    <source>
        <dbReference type="ARBA" id="ARBA00022964"/>
    </source>
</evidence>
<keyword evidence="6 7" id="KW-0408">Iron</keyword>
<evidence type="ECO:0000256" key="3">
    <source>
        <dbReference type="ARBA" id="ARBA00022723"/>
    </source>
</evidence>
<keyword evidence="4" id="KW-0223">Dioxygenase</keyword>
<keyword evidence="3 7" id="KW-0479">Metal-binding</keyword>
<dbReference type="PROSITE" id="PS51471">
    <property type="entry name" value="FE2OG_OXY"/>
    <property type="match status" value="1"/>
</dbReference>
<dbReference type="OMA" id="YFSQPCH"/>
<dbReference type="InterPro" id="IPR044861">
    <property type="entry name" value="IPNS-like_FE2OG_OXY"/>
</dbReference>
<dbReference type="InterPro" id="IPR005123">
    <property type="entry name" value="Oxoglu/Fe-dep_dioxygenase_dom"/>
</dbReference>
<comment type="cofactor">
    <cofactor evidence="1">
        <name>L-ascorbate</name>
        <dbReference type="ChEBI" id="CHEBI:38290"/>
    </cofactor>
</comment>
<name>A9NMF5_PICSI</name>
<proteinExistence type="evidence at transcript level"/>
<dbReference type="Gene3D" id="2.60.120.330">
    <property type="entry name" value="B-lactam Antibiotic, Isopenicillin N Synthase, Chain"/>
    <property type="match status" value="1"/>
</dbReference>
<dbReference type="GO" id="GO:0002229">
    <property type="term" value="P:defense response to oomycetes"/>
    <property type="evidence" value="ECO:0007669"/>
    <property type="project" value="UniProtKB-ARBA"/>
</dbReference>
<evidence type="ECO:0000313" key="9">
    <source>
        <dbReference type="EMBL" id="ABK21816.1"/>
    </source>
</evidence>
<dbReference type="EMBL" id="EF082458">
    <property type="protein sequence ID" value="ABK21816.1"/>
    <property type="molecule type" value="mRNA"/>
</dbReference>
<organism evidence="9">
    <name type="scientific">Picea sitchensis</name>
    <name type="common">Sitka spruce</name>
    <name type="synonym">Pinus sitchensis</name>
    <dbReference type="NCBI Taxonomy" id="3332"/>
    <lineage>
        <taxon>Eukaryota</taxon>
        <taxon>Viridiplantae</taxon>
        <taxon>Streptophyta</taxon>
        <taxon>Embryophyta</taxon>
        <taxon>Tracheophyta</taxon>
        <taxon>Spermatophyta</taxon>
        <taxon>Pinopsida</taxon>
        <taxon>Pinidae</taxon>
        <taxon>Conifers I</taxon>
        <taxon>Pinales</taxon>
        <taxon>Pinaceae</taxon>
        <taxon>Picea</taxon>
    </lineage>
</organism>
<dbReference type="GO" id="GO:0046872">
    <property type="term" value="F:metal ion binding"/>
    <property type="evidence" value="ECO:0007669"/>
    <property type="project" value="UniProtKB-KW"/>
</dbReference>
<protein>
    <recommendedName>
        <fullName evidence="8">Fe2OG dioxygenase domain-containing protein</fullName>
    </recommendedName>
</protein>
<evidence type="ECO:0000256" key="5">
    <source>
        <dbReference type="ARBA" id="ARBA00023002"/>
    </source>
</evidence>
<evidence type="ECO:0000256" key="1">
    <source>
        <dbReference type="ARBA" id="ARBA00001961"/>
    </source>
</evidence>
<evidence type="ECO:0000256" key="6">
    <source>
        <dbReference type="ARBA" id="ARBA00023004"/>
    </source>
</evidence>
<keyword evidence="5 7" id="KW-0560">Oxidoreductase</keyword>
<dbReference type="InterPro" id="IPR050295">
    <property type="entry name" value="Plant_2OG-oxidoreductases"/>
</dbReference>
<dbReference type="FunFam" id="2.60.120.330:FF:000007">
    <property type="entry name" value="Protein DMR6-like oxygenase 2"/>
    <property type="match status" value="1"/>
</dbReference>
<dbReference type="AlphaFoldDB" id="A9NMF5"/>
<feature type="domain" description="Fe2OG dioxygenase" evidence="8">
    <location>
        <begin position="204"/>
        <end position="304"/>
    </location>
</feature>
<dbReference type="Pfam" id="PF14226">
    <property type="entry name" value="DIOX_N"/>
    <property type="match status" value="1"/>
</dbReference>
<accession>A9NMF5</accession>
<dbReference type="InterPro" id="IPR027443">
    <property type="entry name" value="IPNS-like_sf"/>
</dbReference>
<dbReference type="SUPFAM" id="SSF51197">
    <property type="entry name" value="Clavaminate synthase-like"/>
    <property type="match status" value="1"/>
</dbReference>
<dbReference type="PANTHER" id="PTHR47991">
    <property type="entry name" value="OXOGLUTARATE/IRON-DEPENDENT DIOXYGENASE"/>
    <property type="match status" value="1"/>
</dbReference>
<evidence type="ECO:0000259" key="8">
    <source>
        <dbReference type="PROSITE" id="PS51471"/>
    </source>
</evidence>
<dbReference type="GO" id="GO:0051213">
    <property type="term" value="F:dioxygenase activity"/>
    <property type="evidence" value="ECO:0007669"/>
    <property type="project" value="UniProtKB-KW"/>
</dbReference>
<evidence type="ECO:0000256" key="7">
    <source>
        <dbReference type="RuleBase" id="RU003682"/>
    </source>
</evidence>
<reference evidence="9" key="1">
    <citation type="journal article" date="2008" name="BMC Genomics">
        <title>A conifer genomics resource of 200,000 spruce (Picea spp.) ESTs and 6,464 high-quality, sequence-finished full-length cDNAs for Sitka spruce (Picea sitchensis).</title>
        <authorList>
            <person name="Ralph S.G."/>
            <person name="Chun H.J."/>
            <person name="Kolosova N."/>
            <person name="Cooper D."/>
            <person name="Oddy C."/>
            <person name="Ritland C.E."/>
            <person name="Kirkpatrick R."/>
            <person name="Moore R."/>
            <person name="Barber S."/>
            <person name="Holt R.A."/>
            <person name="Jones S.J."/>
            <person name="Marra M.A."/>
            <person name="Douglas C.J."/>
            <person name="Ritland K."/>
            <person name="Bohlmann J."/>
        </authorList>
    </citation>
    <scope>NUCLEOTIDE SEQUENCE</scope>
    <source>
        <tissue evidence="9">Bark</tissue>
    </source>
</reference>
<comment type="similarity">
    <text evidence="2 7">Belongs to the iron/ascorbate-dependent oxidoreductase family.</text>
</comment>
<evidence type="ECO:0000256" key="2">
    <source>
        <dbReference type="ARBA" id="ARBA00008056"/>
    </source>
</evidence>
<dbReference type="Pfam" id="PF03171">
    <property type="entry name" value="2OG-FeII_Oxy"/>
    <property type="match status" value="1"/>
</dbReference>
<dbReference type="InterPro" id="IPR026992">
    <property type="entry name" value="DIOX_N"/>
</dbReference>
<sequence>MSSATEVQTQELSSIIEKLISNGINNLQVQDRYILPPHERPQMSEISHSECIPVVDLKDLDGPNRTTIVGEIRRACEEDGFFQILNHGVPENVMKSMMGIAKEFYEMPVEDRACFYSEDIKQPVRLSTSFNIGIDGVLNWVDYFSQPCHPLEEVIGSWPEKPAAYRDIAGKYAGEMRALILRLLAAISEALGLDSDYLNKVLGKHSQLMTLNYYPSCPNPDLTLGLSSHSDATAITVLMQNEVSGLQVFRNGKWVAVEPIANAFVVNLGDQLQVVSNGRFRSIQHRAVTNMYTSRISIPTFYLPGDEAFIAPASSMVDEQQPAVYRGYKFEEFFETFWELKGKSVVDRFKIE</sequence>